<evidence type="ECO:0000259" key="1">
    <source>
        <dbReference type="Pfam" id="PF02212"/>
    </source>
</evidence>
<keyword evidence="3" id="KW-1185">Reference proteome</keyword>
<proteinExistence type="predicted"/>
<organism evidence="2 3">
    <name type="scientific">Hibiscus sabdariffa</name>
    <name type="common">roselle</name>
    <dbReference type="NCBI Taxonomy" id="183260"/>
    <lineage>
        <taxon>Eukaryota</taxon>
        <taxon>Viridiplantae</taxon>
        <taxon>Streptophyta</taxon>
        <taxon>Embryophyta</taxon>
        <taxon>Tracheophyta</taxon>
        <taxon>Spermatophyta</taxon>
        <taxon>Magnoliopsida</taxon>
        <taxon>eudicotyledons</taxon>
        <taxon>Gunneridae</taxon>
        <taxon>Pentapetalae</taxon>
        <taxon>rosids</taxon>
        <taxon>malvids</taxon>
        <taxon>Malvales</taxon>
        <taxon>Malvaceae</taxon>
        <taxon>Malvoideae</taxon>
        <taxon>Hibiscus</taxon>
    </lineage>
</organism>
<evidence type="ECO:0000313" key="2">
    <source>
        <dbReference type="EMBL" id="KAK8488374.1"/>
    </source>
</evidence>
<dbReference type="Proteomes" id="UP001396334">
    <property type="component" value="Unassembled WGS sequence"/>
</dbReference>
<reference evidence="2 3" key="1">
    <citation type="journal article" date="2024" name="G3 (Bethesda)">
        <title>Genome assembly of Hibiscus sabdariffa L. provides insights into metabolisms of medicinal natural products.</title>
        <authorList>
            <person name="Kim T."/>
        </authorList>
    </citation>
    <scope>NUCLEOTIDE SEQUENCE [LARGE SCALE GENOMIC DNA]</scope>
    <source>
        <strain evidence="2">TK-2024</strain>
        <tissue evidence="2">Old leaves</tissue>
    </source>
</reference>
<dbReference type="Pfam" id="PF02212">
    <property type="entry name" value="GED"/>
    <property type="match status" value="1"/>
</dbReference>
<protein>
    <recommendedName>
        <fullName evidence="1">Dynamin GTPase effector domain-containing protein</fullName>
    </recommendedName>
</protein>
<feature type="domain" description="Dynamin GTPase effector" evidence="1">
    <location>
        <begin position="112"/>
        <end position="143"/>
    </location>
</feature>
<sequence length="196" mass="21124">MDAGANICVFDNGISTTEHVSVNPLAAANQFSGDDTSAMIAAQAEVTDNSWYADTGTMSHIAPEISNLASSSQQFPLALPCLRYLLTVTTGSVVHAILKGIVQKALSETPARQLGKLLDEDPAVVQRRANLAKRLELYRSAQHEAMHFPVTGIVIVIIKKKPPGCFHRNTPPCVQAPWLEIQGSPPCFEAVKTGKY</sequence>
<dbReference type="EMBL" id="JBBPBN010000352">
    <property type="protein sequence ID" value="KAK8488374.1"/>
    <property type="molecule type" value="Genomic_DNA"/>
</dbReference>
<name>A0ABR2A5Q3_9ROSI</name>
<gene>
    <name evidence="2" type="ORF">V6N11_072807</name>
</gene>
<evidence type="ECO:0000313" key="3">
    <source>
        <dbReference type="Proteomes" id="UP001396334"/>
    </source>
</evidence>
<accession>A0ABR2A5Q3</accession>
<dbReference type="InterPro" id="IPR003130">
    <property type="entry name" value="GED"/>
</dbReference>
<comment type="caution">
    <text evidence="2">The sequence shown here is derived from an EMBL/GenBank/DDBJ whole genome shotgun (WGS) entry which is preliminary data.</text>
</comment>